<protein>
    <submittedName>
        <fullName evidence="2">Retinitis pigmentosa GTPase regulator</fullName>
    </submittedName>
</protein>
<evidence type="ECO:0000313" key="3">
    <source>
        <dbReference type="Proteomes" id="UP000006671"/>
    </source>
</evidence>
<dbReference type="Gene3D" id="2.130.10.30">
    <property type="entry name" value="Regulator of chromosome condensation 1/beta-lactamase-inhibitor protein II"/>
    <property type="match status" value="2"/>
</dbReference>
<organism evidence="3">
    <name type="scientific">Naegleria gruberi</name>
    <name type="common">Amoeba</name>
    <dbReference type="NCBI Taxonomy" id="5762"/>
    <lineage>
        <taxon>Eukaryota</taxon>
        <taxon>Discoba</taxon>
        <taxon>Heterolobosea</taxon>
        <taxon>Tetramitia</taxon>
        <taxon>Eutetramitia</taxon>
        <taxon>Vahlkampfiidae</taxon>
        <taxon>Naegleria</taxon>
    </lineage>
</organism>
<dbReference type="Pfam" id="PF00415">
    <property type="entry name" value="RCC1"/>
    <property type="match status" value="1"/>
</dbReference>
<evidence type="ECO:0000313" key="2">
    <source>
        <dbReference type="EMBL" id="EFC42868.1"/>
    </source>
</evidence>
<evidence type="ECO:0000256" key="1">
    <source>
        <dbReference type="ARBA" id="ARBA00022737"/>
    </source>
</evidence>
<dbReference type="OMA" id="TIACCET"/>
<dbReference type="SUPFAM" id="SSF50985">
    <property type="entry name" value="RCC1/BLIP-II"/>
    <property type="match status" value="2"/>
</dbReference>
<dbReference type="OrthoDB" id="70707at2759"/>
<keyword evidence="3" id="KW-1185">Reference proteome</keyword>
<accession>D2VK13</accession>
<dbReference type="VEuPathDB" id="AmoebaDB:NAEGRDRAFT_80250"/>
<keyword evidence="1" id="KW-0677">Repeat</keyword>
<dbReference type="EMBL" id="GG738877">
    <property type="protein sequence ID" value="EFC42868.1"/>
    <property type="molecule type" value="Genomic_DNA"/>
</dbReference>
<dbReference type="InterPro" id="IPR051625">
    <property type="entry name" value="Signaling_Regulatory_Domain"/>
</dbReference>
<dbReference type="Pfam" id="PF13540">
    <property type="entry name" value="RCC1_2"/>
    <property type="match status" value="3"/>
</dbReference>
<name>D2VK13_NAEGR</name>
<dbReference type="Proteomes" id="UP000006671">
    <property type="component" value="Unassembled WGS sequence"/>
</dbReference>
<dbReference type="STRING" id="5762.D2VK13"/>
<dbReference type="eggNOG" id="KOG0941">
    <property type="taxonomic scope" value="Eukaryota"/>
</dbReference>
<sequence>MDNSYKPLPVRNNKNSGEIQKPIKLVACGAYFVVIVTIDDEIYACGENSYGQLTIPSSTCPYSSLMTRIEIPVECPKALKIMNVKCGHSFTYFICEYMGDNVLFACGRNYDCQLSLPQNISVPRPTMVTSKEILNKKIRLFECGHSFAICVTSENQIFAVGENRFQQCGRPIAMPEFTHVDLTSVIGKGEITHLACGYFHTTLAVDEKKVYAFGMNRNGQFGNNLESERAHSCTLIFESPPGQKIAKLASGARFITIVTSGGEIYTAGNVPQGFQRMVEIEKFINERSSVASITHLTCGESHTILVCEKKRVFVSGSNRFGQLGISGQITNTTVSELDLDQSYIRLTNENHIQHIDCGDYFTFFCLSYKSFGLMMHKILLREDKPLSDVTFCF</sequence>
<dbReference type="KEGG" id="ngr:NAEGRDRAFT_80250"/>
<reference evidence="2 3" key="1">
    <citation type="journal article" date="2010" name="Cell">
        <title>The genome of Naegleria gruberi illuminates early eukaryotic versatility.</title>
        <authorList>
            <person name="Fritz-Laylin L.K."/>
            <person name="Prochnik S.E."/>
            <person name="Ginger M.L."/>
            <person name="Dacks J.B."/>
            <person name="Carpenter M.L."/>
            <person name="Field M.C."/>
            <person name="Kuo A."/>
            <person name="Paredez A."/>
            <person name="Chapman J."/>
            <person name="Pham J."/>
            <person name="Shu S."/>
            <person name="Neupane R."/>
            <person name="Cipriano M."/>
            <person name="Mancuso J."/>
            <person name="Tu H."/>
            <person name="Salamov A."/>
            <person name="Lindquist E."/>
            <person name="Shapiro H."/>
            <person name="Lucas S."/>
            <person name="Grigoriev I.V."/>
            <person name="Cande W.Z."/>
            <person name="Fulton C."/>
            <person name="Rokhsar D.S."/>
            <person name="Dawson S.C."/>
        </authorList>
    </citation>
    <scope>NUCLEOTIDE SEQUENCE [LARGE SCALE GENOMIC DNA]</scope>
    <source>
        <strain evidence="2 3">NEG-M</strain>
    </source>
</reference>
<dbReference type="RefSeq" id="XP_002675612.1">
    <property type="nucleotide sequence ID" value="XM_002675566.1"/>
</dbReference>
<dbReference type="GeneID" id="8852870"/>
<dbReference type="PANTHER" id="PTHR22872">
    <property type="entry name" value="BTK-BINDING PROTEIN-RELATED"/>
    <property type="match status" value="1"/>
</dbReference>
<dbReference type="AlphaFoldDB" id="D2VK13"/>
<proteinExistence type="predicted"/>
<dbReference type="InterPro" id="IPR009091">
    <property type="entry name" value="RCC1/BLIP-II"/>
</dbReference>
<gene>
    <name evidence="2" type="ORF">NAEGRDRAFT_80250</name>
</gene>
<dbReference type="InParanoid" id="D2VK13"/>
<dbReference type="PROSITE" id="PS00626">
    <property type="entry name" value="RCC1_2"/>
    <property type="match status" value="1"/>
</dbReference>
<dbReference type="InterPro" id="IPR000408">
    <property type="entry name" value="Reg_chr_condens"/>
</dbReference>